<feature type="domain" description="M23ase beta-sheet core" evidence="3">
    <location>
        <begin position="97"/>
        <end position="191"/>
    </location>
</feature>
<feature type="chain" id="PRO_5046654750" evidence="2">
    <location>
        <begin position="35"/>
        <end position="208"/>
    </location>
</feature>
<dbReference type="RefSeq" id="WP_345729920.1">
    <property type="nucleotide sequence ID" value="NZ_BAAAYN010000026.1"/>
</dbReference>
<dbReference type="InterPro" id="IPR011055">
    <property type="entry name" value="Dup_hybrid_motif"/>
</dbReference>
<gene>
    <name evidence="4" type="ORF">GCM10020369_42650</name>
</gene>
<dbReference type="PANTHER" id="PTHR21666">
    <property type="entry name" value="PEPTIDASE-RELATED"/>
    <property type="match status" value="1"/>
</dbReference>
<dbReference type="CDD" id="cd12797">
    <property type="entry name" value="M23_peptidase"/>
    <property type="match status" value="1"/>
</dbReference>
<evidence type="ECO:0000256" key="2">
    <source>
        <dbReference type="SAM" id="SignalP"/>
    </source>
</evidence>
<evidence type="ECO:0000256" key="1">
    <source>
        <dbReference type="ARBA" id="ARBA00022729"/>
    </source>
</evidence>
<comment type="caution">
    <text evidence="4">The sequence shown here is derived from an EMBL/GenBank/DDBJ whole genome shotgun (WGS) entry which is preliminary data.</text>
</comment>
<feature type="signal peptide" evidence="2">
    <location>
        <begin position="1"/>
        <end position="34"/>
    </location>
</feature>
<dbReference type="InterPro" id="IPR050570">
    <property type="entry name" value="Cell_wall_metabolism_enzyme"/>
</dbReference>
<protein>
    <submittedName>
        <fullName evidence="4">M23 family metallopeptidase</fullName>
    </submittedName>
</protein>
<sequence length="208" mass="20694">MLKTADAGRVLRRVLIGMALVAAGAAGAPVGAGATPSEGPPTAPVEVGAEPTAVAAEPAGADPTAVGAQSAEWRWPLDGVPRVVRRFDPPADPYGPGHRGVDLAGAPAATVRAAGAGVVRFAGPVGGRGVVSVTHPSGARTTYEPVRAVVRTGDRVSAGTALGRLDPGHLGCAEAACLHWGLIVEGSYRDPLALVGPGRVRLYPGGTS</sequence>
<organism evidence="4 5">
    <name type="scientific">Cryptosporangium minutisporangium</name>
    <dbReference type="NCBI Taxonomy" id="113569"/>
    <lineage>
        <taxon>Bacteria</taxon>
        <taxon>Bacillati</taxon>
        <taxon>Actinomycetota</taxon>
        <taxon>Actinomycetes</taxon>
        <taxon>Cryptosporangiales</taxon>
        <taxon>Cryptosporangiaceae</taxon>
        <taxon>Cryptosporangium</taxon>
    </lineage>
</organism>
<accession>A0ABP6T0J2</accession>
<dbReference type="Gene3D" id="2.70.70.10">
    <property type="entry name" value="Glucose Permease (Domain IIA)"/>
    <property type="match status" value="1"/>
</dbReference>
<evidence type="ECO:0000313" key="4">
    <source>
        <dbReference type="EMBL" id="GAA3390062.1"/>
    </source>
</evidence>
<dbReference type="SUPFAM" id="SSF51261">
    <property type="entry name" value="Duplicated hybrid motif"/>
    <property type="match status" value="1"/>
</dbReference>
<keyword evidence="5" id="KW-1185">Reference proteome</keyword>
<dbReference type="EMBL" id="BAAAYN010000026">
    <property type="protein sequence ID" value="GAA3390062.1"/>
    <property type="molecule type" value="Genomic_DNA"/>
</dbReference>
<evidence type="ECO:0000313" key="5">
    <source>
        <dbReference type="Proteomes" id="UP001501676"/>
    </source>
</evidence>
<proteinExistence type="predicted"/>
<reference evidence="5" key="1">
    <citation type="journal article" date="2019" name="Int. J. Syst. Evol. Microbiol.">
        <title>The Global Catalogue of Microorganisms (GCM) 10K type strain sequencing project: providing services to taxonomists for standard genome sequencing and annotation.</title>
        <authorList>
            <consortium name="The Broad Institute Genomics Platform"/>
            <consortium name="The Broad Institute Genome Sequencing Center for Infectious Disease"/>
            <person name="Wu L."/>
            <person name="Ma J."/>
        </authorList>
    </citation>
    <scope>NUCLEOTIDE SEQUENCE [LARGE SCALE GENOMIC DNA]</scope>
    <source>
        <strain evidence="5">JCM 9458</strain>
    </source>
</reference>
<evidence type="ECO:0000259" key="3">
    <source>
        <dbReference type="Pfam" id="PF01551"/>
    </source>
</evidence>
<dbReference type="PANTHER" id="PTHR21666:SF289">
    <property type="entry name" value="L-ALA--D-GLU ENDOPEPTIDASE"/>
    <property type="match status" value="1"/>
</dbReference>
<dbReference type="Pfam" id="PF01551">
    <property type="entry name" value="Peptidase_M23"/>
    <property type="match status" value="1"/>
</dbReference>
<keyword evidence="1 2" id="KW-0732">Signal</keyword>
<dbReference type="InterPro" id="IPR016047">
    <property type="entry name" value="M23ase_b-sheet_dom"/>
</dbReference>
<name>A0ABP6T0J2_9ACTN</name>
<dbReference type="Proteomes" id="UP001501676">
    <property type="component" value="Unassembled WGS sequence"/>
</dbReference>